<evidence type="ECO:0000256" key="2">
    <source>
        <dbReference type="SAM" id="MobiDB-lite"/>
    </source>
</evidence>
<dbReference type="Gene3D" id="3.40.50.300">
    <property type="entry name" value="P-loop containing nucleotide triphosphate hydrolases"/>
    <property type="match status" value="1"/>
</dbReference>
<comment type="caution">
    <text evidence="6">The sequence shown here is derived from an EMBL/GenBank/DDBJ whole genome shotgun (WGS) entry which is preliminary data.</text>
</comment>
<sequence>MDYSNMPLEEKRSYYECGNRYVTLDQVLPWPDYVKENHQFFTRKGWLQKDSEFTTDNDHINRKVSLWRGDITRLEIDAIVTNDCDYDIYEAAGEGFLEEYSKLNSCDNDEAEITSGYKLPAKRKHFAVYLLHTSITVGRIIFGGFFLHIYPRLMLENFPCTTKNGTEETEDIEEEEYRRAYLQALHEGEAKNNRIPIMVVGQDRGGKTSLMRRLLGLPFNKDQPSTTGIDVNVIELTEQNAEDPWKKTEVKKFMTSESEAETVLYKKTAEYLDGGVQRNLEGDAPEPLKPVMQVKPVMPVMQVKPEMPVKPVMPVKPLLRKEISKIKLQRSTEHDQNEVLRVFVSDFAGQSIYYDTHGCFVKPHCPYVLVYDLSLEFDKPAVPKFKTSNEEEEIEMNNPHLNTNLDNFTSWLKFLQGLGECQDLQFPDKSGHFTTAKGENFKLPPVLIALTHSDEVKGNDSRIDCVQKRIKKVLSGGKYENVVPEFFVIDNTLEDDDGDDVRKVRRKLFDLSNAVLNQEILMPVKWLNFEVALSRKDCKYIPVDEAKQEAKACGVGEFDQAIKFLHRQGVVVHHSGSSKVVLDPHWLMNRFTKVISMPGRLDALSRYTLDVFRQNGILFREYLQKLEDGKLLEELMQKFNLICLCQHEGKTAFYVPSVAPAMKPGKELEASNVPSLFVTFPRKLVPMGLFTKLQVKLISEWEKRFPNQQATPFFYCNYSLLPLIIDGDVYDVCLIDLHEFIKVAVFPKQDGDHFKFASHLKTTLKKCLDDLKSPDQLLFSMTSYDLEVECTCCFGKEERKCSRHHEIQCHSDRCGHRHFWKLSDLQRLYNDKSPAVCRTDERSSKVFDIKSVKIWLNTVPDVAMVEDSSNFRRPNETSSEASSSGNDRIAPLPPELNITLPTARDFDSEPYYWSSNEIQSQLPTDILLITANDHEFNACYSYMKHVQRGYSTKLGMVYFGRFGNQNNPNVRVALMKSWQGPIEAVIAVKNAAEILHPKVVLFVGICASMGRAKAKLGDVVISAKLATYDDKKFKTDGAVVFHSTKANVSRNMARLILNAAHGWKPPLKDPKSLDVEVHHDAVMLSGSDLVNNLEKRQELLNSFPDALGLEMEGAGLYAAVYDLGIEWAVIKAVSDFADGSKEKTKLWQPFASAMAASVVYNMFKYPVVLKDWRHYNAEGHT</sequence>
<dbReference type="OrthoDB" id="6133115at2759"/>
<keyword evidence="3" id="KW-0812">Transmembrane</keyword>
<dbReference type="PANTHER" id="PTHR46832">
    <property type="entry name" value="5'-METHYLTHIOADENOSINE/S-ADENOSYLHOMOCYSTEINE NUCLEOSIDASE"/>
    <property type="match status" value="1"/>
</dbReference>
<dbReference type="Gene3D" id="3.40.50.1580">
    <property type="entry name" value="Nucleoside phosphorylase domain"/>
    <property type="match status" value="1"/>
</dbReference>
<dbReference type="InterPro" id="IPR035994">
    <property type="entry name" value="Nucleoside_phosphorylase_sf"/>
</dbReference>
<feature type="transmembrane region" description="Helical" evidence="3">
    <location>
        <begin position="126"/>
        <end position="150"/>
    </location>
</feature>
<keyword evidence="1" id="KW-0677">Repeat</keyword>
<dbReference type="Proteomes" id="UP001152795">
    <property type="component" value="Unassembled WGS sequence"/>
</dbReference>
<dbReference type="InterPro" id="IPR036388">
    <property type="entry name" value="WH-like_DNA-bd_sf"/>
</dbReference>
<dbReference type="GO" id="GO:0008782">
    <property type="term" value="F:adenosylhomocysteine nucleosidase activity"/>
    <property type="evidence" value="ECO:0007669"/>
    <property type="project" value="TreeGrafter"/>
</dbReference>
<gene>
    <name evidence="6" type="ORF">PACLA_8A064693</name>
</gene>
<dbReference type="InterPro" id="IPR027417">
    <property type="entry name" value="P-loop_NTPase"/>
</dbReference>
<reference evidence="6" key="1">
    <citation type="submission" date="2020-04" db="EMBL/GenBank/DDBJ databases">
        <authorList>
            <person name="Alioto T."/>
            <person name="Alioto T."/>
            <person name="Gomez Garrido J."/>
        </authorList>
    </citation>
    <scope>NUCLEOTIDE SEQUENCE</scope>
    <source>
        <strain evidence="6">A484AB</strain>
    </source>
</reference>
<dbReference type="GO" id="GO:0009116">
    <property type="term" value="P:nucleoside metabolic process"/>
    <property type="evidence" value="ECO:0007669"/>
    <property type="project" value="InterPro"/>
</dbReference>
<feature type="domain" description="COR" evidence="5">
    <location>
        <begin position="523"/>
        <end position="656"/>
    </location>
</feature>
<dbReference type="GO" id="GO:0008930">
    <property type="term" value="F:methylthioadenosine nucleosidase activity"/>
    <property type="evidence" value="ECO:0007669"/>
    <property type="project" value="TreeGrafter"/>
</dbReference>
<dbReference type="InterPro" id="IPR043472">
    <property type="entry name" value="Macro_dom-like"/>
</dbReference>
<dbReference type="SUPFAM" id="SSF52540">
    <property type="entry name" value="P-loop containing nucleoside triphosphate hydrolases"/>
    <property type="match status" value="1"/>
</dbReference>
<dbReference type="GO" id="GO:0019284">
    <property type="term" value="P:L-methionine salvage from S-adenosylmethionine"/>
    <property type="evidence" value="ECO:0007669"/>
    <property type="project" value="TreeGrafter"/>
</dbReference>
<feature type="domain" description="Nucleoside phosphorylase" evidence="4">
    <location>
        <begin position="926"/>
        <end position="1143"/>
    </location>
</feature>
<evidence type="ECO:0000259" key="4">
    <source>
        <dbReference type="Pfam" id="PF01048"/>
    </source>
</evidence>
<evidence type="ECO:0000256" key="1">
    <source>
        <dbReference type="ARBA" id="ARBA00022737"/>
    </source>
</evidence>
<keyword evidence="3" id="KW-0472">Membrane</keyword>
<dbReference type="SUPFAM" id="SSF53167">
    <property type="entry name" value="Purine and uridine phosphorylases"/>
    <property type="match status" value="1"/>
</dbReference>
<name>A0A6S7GV13_PARCT</name>
<keyword evidence="7" id="KW-1185">Reference proteome</keyword>
<dbReference type="SUPFAM" id="SSF52949">
    <property type="entry name" value="Macro domain-like"/>
    <property type="match status" value="1"/>
</dbReference>
<accession>A0A6S7GV13</accession>
<dbReference type="Pfam" id="PF16095">
    <property type="entry name" value="COR-A"/>
    <property type="match status" value="1"/>
</dbReference>
<dbReference type="Gene3D" id="3.40.220.10">
    <property type="entry name" value="Leucine Aminopeptidase, subunit E, domain 1"/>
    <property type="match status" value="1"/>
</dbReference>
<dbReference type="InterPro" id="IPR032171">
    <property type="entry name" value="COR-A"/>
</dbReference>
<evidence type="ECO:0000313" key="6">
    <source>
        <dbReference type="EMBL" id="CAB3997244.1"/>
    </source>
</evidence>
<dbReference type="Gene3D" id="1.10.10.10">
    <property type="entry name" value="Winged helix-like DNA-binding domain superfamily/Winged helix DNA-binding domain"/>
    <property type="match status" value="1"/>
</dbReference>
<dbReference type="Pfam" id="PF01048">
    <property type="entry name" value="PNP_UDP_1"/>
    <property type="match status" value="1"/>
</dbReference>
<dbReference type="InterPro" id="IPR000845">
    <property type="entry name" value="Nucleoside_phosphorylase_d"/>
</dbReference>
<feature type="region of interest" description="Disordered" evidence="2">
    <location>
        <begin position="867"/>
        <end position="894"/>
    </location>
</feature>
<organism evidence="6 7">
    <name type="scientific">Paramuricea clavata</name>
    <name type="common">Red gorgonian</name>
    <name type="synonym">Violescent sea-whip</name>
    <dbReference type="NCBI Taxonomy" id="317549"/>
    <lineage>
        <taxon>Eukaryota</taxon>
        <taxon>Metazoa</taxon>
        <taxon>Cnidaria</taxon>
        <taxon>Anthozoa</taxon>
        <taxon>Octocorallia</taxon>
        <taxon>Malacalcyonacea</taxon>
        <taxon>Plexauridae</taxon>
        <taxon>Paramuricea</taxon>
    </lineage>
</organism>
<dbReference type="GO" id="GO:0005829">
    <property type="term" value="C:cytosol"/>
    <property type="evidence" value="ECO:0007669"/>
    <property type="project" value="TreeGrafter"/>
</dbReference>
<evidence type="ECO:0000259" key="5">
    <source>
        <dbReference type="Pfam" id="PF16095"/>
    </source>
</evidence>
<keyword evidence="3" id="KW-1133">Transmembrane helix</keyword>
<evidence type="ECO:0000256" key="3">
    <source>
        <dbReference type="SAM" id="Phobius"/>
    </source>
</evidence>
<evidence type="ECO:0000313" key="7">
    <source>
        <dbReference type="Proteomes" id="UP001152795"/>
    </source>
</evidence>
<dbReference type="AlphaFoldDB" id="A0A6S7GV13"/>
<dbReference type="PANTHER" id="PTHR46832:SF1">
    <property type="entry name" value="5'-METHYLTHIOADENOSINE_S-ADENOSYLHOMOCYSTEINE NUCLEOSIDASE"/>
    <property type="match status" value="1"/>
</dbReference>
<feature type="compositionally biased region" description="Polar residues" evidence="2">
    <location>
        <begin position="876"/>
        <end position="886"/>
    </location>
</feature>
<dbReference type="EMBL" id="CACRXK020003055">
    <property type="protein sequence ID" value="CAB3997244.1"/>
    <property type="molecule type" value="Genomic_DNA"/>
</dbReference>
<proteinExistence type="predicted"/>
<protein>
    <submittedName>
        <fullName evidence="6">5 -methylthioadenosine S-adenosylhomocysteine nucleosidase-like isoform X16</fullName>
    </submittedName>
</protein>